<organism evidence="1 2">
    <name type="scientific">Arctia plantaginis</name>
    <name type="common">Wood tiger moth</name>
    <name type="synonym">Phalaena plantaginis</name>
    <dbReference type="NCBI Taxonomy" id="874455"/>
    <lineage>
        <taxon>Eukaryota</taxon>
        <taxon>Metazoa</taxon>
        <taxon>Ecdysozoa</taxon>
        <taxon>Arthropoda</taxon>
        <taxon>Hexapoda</taxon>
        <taxon>Insecta</taxon>
        <taxon>Pterygota</taxon>
        <taxon>Neoptera</taxon>
        <taxon>Endopterygota</taxon>
        <taxon>Lepidoptera</taxon>
        <taxon>Glossata</taxon>
        <taxon>Ditrysia</taxon>
        <taxon>Noctuoidea</taxon>
        <taxon>Erebidae</taxon>
        <taxon>Arctiinae</taxon>
        <taxon>Arctia</taxon>
    </lineage>
</organism>
<proteinExistence type="predicted"/>
<evidence type="ECO:0000313" key="1">
    <source>
        <dbReference type="EMBL" id="CAB3238083.1"/>
    </source>
</evidence>
<name>A0A8S0ZZ88_ARCPL</name>
<dbReference type="OrthoDB" id="427186at2759"/>
<evidence type="ECO:0000313" key="2">
    <source>
        <dbReference type="Proteomes" id="UP000494256"/>
    </source>
</evidence>
<comment type="caution">
    <text evidence="1">The sequence shown here is derived from an EMBL/GenBank/DDBJ whole genome shotgun (WGS) entry which is preliminary data.</text>
</comment>
<gene>
    <name evidence="1" type="ORF">APLA_LOCUS8028</name>
</gene>
<sequence>MLTSKSRMPTDPGRHKQPNHCVQRALPSLWFRSGFARRGAEVVLIGLTCSVIVKQKQASWRSAILLHSLESGGNWCHFFGTGKYWRSPVAVLAPPLLPHKNKC</sequence>
<protein>
    <submittedName>
        <fullName evidence="1">Uncharacterized protein</fullName>
    </submittedName>
</protein>
<dbReference type="AlphaFoldDB" id="A0A8S0ZZ88"/>
<dbReference type="EMBL" id="CADEBD010000306">
    <property type="protein sequence ID" value="CAB3238083.1"/>
    <property type="molecule type" value="Genomic_DNA"/>
</dbReference>
<accession>A0A8S0ZZ88</accession>
<dbReference type="Proteomes" id="UP000494256">
    <property type="component" value="Unassembled WGS sequence"/>
</dbReference>
<reference evidence="1 2" key="1">
    <citation type="submission" date="2020-04" db="EMBL/GenBank/DDBJ databases">
        <authorList>
            <person name="Wallbank WR R."/>
            <person name="Pardo Diaz C."/>
            <person name="Kozak K."/>
            <person name="Martin S."/>
            <person name="Jiggins C."/>
            <person name="Moest M."/>
            <person name="Warren A I."/>
            <person name="Byers J.R.P. K."/>
            <person name="Montejo-Kovacevich G."/>
            <person name="Yen C E."/>
        </authorList>
    </citation>
    <scope>NUCLEOTIDE SEQUENCE [LARGE SCALE GENOMIC DNA]</scope>
</reference>